<dbReference type="OMA" id="CAQNDEN"/>
<dbReference type="AlphaFoldDB" id="B3S6D0"/>
<dbReference type="GO" id="GO:0016887">
    <property type="term" value="F:ATP hydrolysis activity"/>
    <property type="evidence" value="ECO:0000318"/>
    <property type="project" value="GO_Central"/>
</dbReference>
<dbReference type="KEGG" id="tad:TRIADDRAFT_59762"/>
<comment type="similarity">
    <text evidence="1">Belongs to the DNA mismatch repair MutL/HexB family.</text>
</comment>
<name>B3S6D0_TRIAD</name>
<dbReference type="InterPro" id="IPR037198">
    <property type="entry name" value="MutL_C_sf"/>
</dbReference>
<dbReference type="SUPFAM" id="SSF118116">
    <property type="entry name" value="DNA mismatch repair protein MutL"/>
    <property type="match status" value="1"/>
</dbReference>
<dbReference type="Gene3D" id="3.30.230.10">
    <property type="match status" value="1"/>
</dbReference>
<dbReference type="GO" id="GO:0032300">
    <property type="term" value="C:mismatch repair complex"/>
    <property type="evidence" value="ECO:0000318"/>
    <property type="project" value="GO_Central"/>
</dbReference>
<accession>B3S6D0</accession>
<keyword evidence="2" id="KW-0227">DNA damage</keyword>
<reference evidence="5 6" key="1">
    <citation type="journal article" date="2008" name="Nature">
        <title>The Trichoplax genome and the nature of placozoans.</title>
        <authorList>
            <person name="Srivastava M."/>
            <person name="Begovic E."/>
            <person name="Chapman J."/>
            <person name="Putnam N.H."/>
            <person name="Hellsten U."/>
            <person name="Kawashima T."/>
            <person name="Kuo A."/>
            <person name="Mitros T."/>
            <person name="Salamov A."/>
            <person name="Carpenter M.L."/>
            <person name="Signorovitch A.Y."/>
            <person name="Moreno M.A."/>
            <person name="Kamm K."/>
            <person name="Grimwood J."/>
            <person name="Schmutz J."/>
            <person name="Shapiro H."/>
            <person name="Grigoriev I.V."/>
            <person name="Buss L.W."/>
            <person name="Schierwater B."/>
            <person name="Dellaporta S.L."/>
            <person name="Rokhsar D.S."/>
        </authorList>
    </citation>
    <scope>NUCLEOTIDE SEQUENCE [LARGE SCALE GENOMIC DNA]</scope>
    <source>
        <strain evidence="5 6">Grell-BS-1999</strain>
    </source>
</reference>
<dbReference type="Gene3D" id="3.30.565.10">
    <property type="entry name" value="Histidine kinase-like ATPase, C-terminal domain"/>
    <property type="match status" value="1"/>
</dbReference>
<gene>
    <name evidence="5" type="ORF">TRIADDRAFT_59762</name>
</gene>
<dbReference type="OrthoDB" id="429932at2759"/>
<dbReference type="GO" id="GO:0005524">
    <property type="term" value="F:ATP binding"/>
    <property type="evidence" value="ECO:0007669"/>
    <property type="project" value="InterPro"/>
</dbReference>
<dbReference type="InParanoid" id="B3S6D0"/>
<evidence type="ECO:0008006" key="7">
    <source>
        <dbReference type="Google" id="ProtNLM"/>
    </source>
</evidence>
<dbReference type="PhylomeDB" id="B3S6D0"/>
<dbReference type="SMART" id="SM00853">
    <property type="entry name" value="MutL_C"/>
    <property type="match status" value="1"/>
</dbReference>
<proteinExistence type="inferred from homology"/>
<protein>
    <recommendedName>
        <fullName evidence="7">MutL C-terminal dimerisation domain-containing protein</fullName>
    </recommendedName>
</protein>
<dbReference type="GeneID" id="6757097"/>
<dbReference type="STRING" id="10228.B3S6D0"/>
<dbReference type="Proteomes" id="UP000009022">
    <property type="component" value="Unassembled WGS sequence"/>
</dbReference>
<dbReference type="InterPro" id="IPR013507">
    <property type="entry name" value="DNA_mismatch_S5_2-like"/>
</dbReference>
<dbReference type="eggNOG" id="KOG1977">
    <property type="taxonomic scope" value="Eukaryota"/>
</dbReference>
<dbReference type="PANTHER" id="PTHR10073">
    <property type="entry name" value="DNA MISMATCH REPAIR PROTEIN MLH, PMS, MUTL"/>
    <property type="match status" value="1"/>
</dbReference>
<dbReference type="CTD" id="6757097"/>
<dbReference type="PANTHER" id="PTHR10073:SF47">
    <property type="entry name" value="DNA MISMATCH REPAIR PROTEIN MLH3"/>
    <property type="match status" value="1"/>
</dbReference>
<feature type="domain" description="DNA mismatch repair protein S5" evidence="4">
    <location>
        <begin position="226"/>
        <end position="370"/>
    </location>
</feature>
<evidence type="ECO:0000313" key="6">
    <source>
        <dbReference type="Proteomes" id="UP000009022"/>
    </source>
</evidence>
<dbReference type="FunFam" id="3.30.565.10:FF:000257">
    <property type="entry name" value="Putative mismatch repair protein PMS1"/>
    <property type="match status" value="1"/>
</dbReference>
<dbReference type="SMART" id="SM01340">
    <property type="entry name" value="DNA_mis_repair"/>
    <property type="match status" value="1"/>
</dbReference>
<dbReference type="InterPro" id="IPR042120">
    <property type="entry name" value="MutL_C_dimsub"/>
</dbReference>
<evidence type="ECO:0000256" key="2">
    <source>
        <dbReference type="ARBA" id="ARBA00022763"/>
    </source>
</evidence>
<evidence type="ECO:0000256" key="1">
    <source>
        <dbReference type="ARBA" id="ARBA00006082"/>
    </source>
</evidence>
<dbReference type="EMBL" id="DS985252">
    <property type="protein sequence ID" value="EDV21601.1"/>
    <property type="molecule type" value="Genomic_DNA"/>
</dbReference>
<dbReference type="RefSeq" id="XP_002115749.1">
    <property type="nucleotide sequence ID" value="XM_002115713.1"/>
</dbReference>
<dbReference type="GO" id="GO:0140664">
    <property type="term" value="F:ATP-dependent DNA damage sensor activity"/>
    <property type="evidence" value="ECO:0007669"/>
    <property type="project" value="InterPro"/>
</dbReference>
<organism evidence="5 6">
    <name type="scientific">Trichoplax adhaerens</name>
    <name type="common">Trichoplax reptans</name>
    <dbReference type="NCBI Taxonomy" id="10228"/>
    <lineage>
        <taxon>Eukaryota</taxon>
        <taxon>Metazoa</taxon>
        <taxon>Placozoa</taxon>
        <taxon>Uniplacotomia</taxon>
        <taxon>Trichoplacea</taxon>
        <taxon>Trichoplacidae</taxon>
        <taxon>Trichoplax</taxon>
    </lineage>
</organism>
<feature type="domain" description="MutL C-terminal dimerisation" evidence="3">
    <location>
        <begin position="654"/>
        <end position="810"/>
    </location>
</feature>
<evidence type="ECO:0000313" key="5">
    <source>
        <dbReference type="EMBL" id="EDV21601.1"/>
    </source>
</evidence>
<dbReference type="Pfam" id="PF13589">
    <property type="entry name" value="HATPase_c_3"/>
    <property type="match status" value="1"/>
</dbReference>
<dbReference type="SUPFAM" id="SSF55874">
    <property type="entry name" value="ATPase domain of HSP90 chaperone/DNA topoisomerase II/histidine kinase"/>
    <property type="match status" value="1"/>
</dbReference>
<dbReference type="HOGENOM" id="CLU_005415_1_0_1"/>
<dbReference type="InterPro" id="IPR038973">
    <property type="entry name" value="MutL/Mlh/Pms-like"/>
</dbReference>
<dbReference type="Gene3D" id="3.30.1540.20">
    <property type="entry name" value="MutL, C-terminal domain, dimerisation subdomain"/>
    <property type="match status" value="1"/>
</dbReference>
<dbReference type="GO" id="GO:0030983">
    <property type="term" value="F:mismatched DNA binding"/>
    <property type="evidence" value="ECO:0007669"/>
    <property type="project" value="InterPro"/>
</dbReference>
<dbReference type="InterPro" id="IPR014721">
    <property type="entry name" value="Ribsml_uS5_D2-typ_fold_subgr"/>
</dbReference>
<dbReference type="FunCoup" id="B3S6D0">
    <property type="interactions" value="707"/>
</dbReference>
<evidence type="ECO:0000259" key="4">
    <source>
        <dbReference type="SMART" id="SM01340"/>
    </source>
</evidence>
<evidence type="ECO:0000259" key="3">
    <source>
        <dbReference type="SMART" id="SM00853"/>
    </source>
</evidence>
<dbReference type="InterPro" id="IPR036890">
    <property type="entry name" value="HATPase_C_sf"/>
</dbReference>
<dbReference type="Pfam" id="PF08676">
    <property type="entry name" value="MutL_C"/>
    <property type="match status" value="1"/>
</dbReference>
<dbReference type="GO" id="GO:0006298">
    <property type="term" value="P:mismatch repair"/>
    <property type="evidence" value="ECO:0000318"/>
    <property type="project" value="GO_Central"/>
</dbReference>
<keyword evidence="6" id="KW-1185">Reference proteome</keyword>
<dbReference type="InterPro" id="IPR014790">
    <property type="entry name" value="MutL_C"/>
</dbReference>
<sequence>MDLESRIKRKPKIQKLDEDSRNQIASQLCINTFSQCIEELVLNSIDAKSTHILIAVDPNRLNVEVCDNGDGIDSENLRFVGLRHYTSKYVTRANLQAPHSIGYRGEAVASICSIAKIVEVQTRSITSRNTYTKKFVNGLSISDEPTVAEKSRNYIGTTVTLTDIFYSLPVRYHRTTTMWDRERHIIKQKLEALAIIYYQITIILKNQVNGVILLKSHECCNLAASIQCLYGITIKRTLQKMDFNSDNFQLSGYIDTIHSDNNYNRYPQYIYLNGRLMHKNVIYDELNHTLLVIFKLINRHRKKMMTPNHSSNCPQIARLSRLSDCYMYIIHIVCPISEYVVLETSSNKIQFIRQDIVLSGIKKLCYQYFTQNWWMTPEELHYFEKRIYTPLTSRLTKRPKLTKDSCEITAINGNKQSSYKGNITSNKDTPNILLEHMKSDTVRRQCLSRDTITPWNAKTSIKSHFQNLQYDCYKQTKSYSEKKILKLNQIPREKILQKFISTDLAGKADIICAQNDENSLYQYKDSSNKKFIISPSSNKNISHLILSQNARAKCLKTLRFKRKIISPTKNVNAIPQARPLTKNLMKTNGIANSNVRSSYKIKRSHILYQSQMANYNLSQQNSGSATSRLSAFKEFTSATIALKLTSSTLDNCQVIGQVDNKFIACVIKGYINYIAPYFRHLAGDNKENYLVLIDQHAADERIRLEKLLTDYCQKPEEGLLSVNVRPPIAHITSHNIFSAIHNSRDSLRRLGIQFLSKFDGKTTEILSVPKLLIPSGVLDKQKLKVSDIKTIDSKAVDIGLLKVGKINDMPLYFKGFK</sequence>